<dbReference type="AlphaFoldDB" id="K1TT76"/>
<keyword evidence="1" id="KW-0472">Membrane</keyword>
<organism evidence="2">
    <name type="scientific">human gut metagenome</name>
    <dbReference type="NCBI Taxonomy" id="408170"/>
    <lineage>
        <taxon>unclassified sequences</taxon>
        <taxon>metagenomes</taxon>
        <taxon>organismal metagenomes</taxon>
    </lineage>
</organism>
<evidence type="ECO:0000313" key="2">
    <source>
        <dbReference type="EMBL" id="EKC76242.1"/>
    </source>
</evidence>
<sequence>LTAMSDTALPDEMVTIIEDVGFLESIPLWAVTLLGSLFIWVLSLVMILTVYSRFFKLYMAIGHRPHPAGQFRRTTLQQHWRGLC</sequence>
<evidence type="ECO:0000256" key="1">
    <source>
        <dbReference type="SAM" id="Phobius"/>
    </source>
</evidence>
<keyword evidence="1" id="KW-1133">Transmembrane helix</keyword>
<feature type="non-terminal residue" evidence="2">
    <location>
        <position position="1"/>
    </location>
</feature>
<keyword evidence="1" id="KW-0812">Transmembrane</keyword>
<gene>
    <name evidence="2" type="ORF">OBE_00939</name>
</gene>
<proteinExistence type="predicted"/>
<feature type="transmembrane region" description="Helical" evidence="1">
    <location>
        <begin position="28"/>
        <end position="51"/>
    </location>
</feature>
<comment type="caution">
    <text evidence="2">The sequence shown here is derived from an EMBL/GenBank/DDBJ whole genome shotgun (WGS) entry which is preliminary data.</text>
</comment>
<dbReference type="EMBL" id="AJWZ01000637">
    <property type="protein sequence ID" value="EKC76242.1"/>
    <property type="molecule type" value="Genomic_DNA"/>
</dbReference>
<name>K1TT76_9ZZZZ</name>
<accession>K1TT76</accession>
<protein>
    <submittedName>
        <fullName evidence="2">Uncharacterized protein</fullName>
    </submittedName>
</protein>
<reference evidence="2" key="1">
    <citation type="journal article" date="2013" name="Environ. Microbiol.">
        <title>Microbiota from the distal guts of lean and obese adolescents exhibit partial functional redundancy besides clear differences in community structure.</title>
        <authorList>
            <person name="Ferrer M."/>
            <person name="Ruiz A."/>
            <person name="Lanza F."/>
            <person name="Haange S.B."/>
            <person name="Oberbach A."/>
            <person name="Till H."/>
            <person name="Bargiela R."/>
            <person name="Campoy C."/>
            <person name="Segura M.T."/>
            <person name="Richter M."/>
            <person name="von Bergen M."/>
            <person name="Seifert J."/>
            <person name="Suarez A."/>
        </authorList>
    </citation>
    <scope>NUCLEOTIDE SEQUENCE</scope>
</reference>